<feature type="region of interest" description="Disordered" evidence="1">
    <location>
        <begin position="33"/>
        <end position="56"/>
    </location>
</feature>
<dbReference type="RefSeq" id="WP_378531881.1">
    <property type="nucleotide sequence ID" value="NZ_JBHSBH010000007.1"/>
</dbReference>
<evidence type="ECO:0000313" key="2">
    <source>
        <dbReference type="EMBL" id="MFC3996112.1"/>
    </source>
</evidence>
<evidence type="ECO:0008006" key="4">
    <source>
        <dbReference type="Google" id="ProtNLM"/>
    </source>
</evidence>
<dbReference type="EMBL" id="JBHSBH010000007">
    <property type="protein sequence ID" value="MFC3996112.1"/>
    <property type="molecule type" value="Genomic_DNA"/>
</dbReference>
<protein>
    <recommendedName>
        <fullName evidence="4">Alpha/beta hydrolase</fullName>
    </recommendedName>
</protein>
<evidence type="ECO:0000313" key="3">
    <source>
        <dbReference type="Proteomes" id="UP001595847"/>
    </source>
</evidence>
<reference evidence="3" key="1">
    <citation type="journal article" date="2019" name="Int. J. Syst. Evol. Microbiol.">
        <title>The Global Catalogue of Microorganisms (GCM) 10K type strain sequencing project: providing services to taxonomists for standard genome sequencing and annotation.</title>
        <authorList>
            <consortium name="The Broad Institute Genomics Platform"/>
            <consortium name="The Broad Institute Genome Sequencing Center for Infectious Disease"/>
            <person name="Wu L."/>
            <person name="Ma J."/>
        </authorList>
    </citation>
    <scope>NUCLEOTIDE SEQUENCE [LARGE SCALE GENOMIC DNA]</scope>
    <source>
        <strain evidence="3">TBRC 1826</strain>
    </source>
</reference>
<accession>A0ABV8FJ16</accession>
<proteinExistence type="predicted"/>
<gene>
    <name evidence="2" type="ORF">ACFOVU_09320</name>
</gene>
<name>A0ABV8FJ16_9ACTN</name>
<comment type="caution">
    <text evidence="2">The sequence shown here is derived from an EMBL/GenBank/DDBJ whole genome shotgun (WGS) entry which is preliminary data.</text>
</comment>
<keyword evidence="3" id="KW-1185">Reference proteome</keyword>
<dbReference type="Proteomes" id="UP001595847">
    <property type="component" value="Unassembled WGS sequence"/>
</dbReference>
<organism evidence="2 3">
    <name type="scientific">Nocardiopsis sediminis</name>
    <dbReference type="NCBI Taxonomy" id="1778267"/>
    <lineage>
        <taxon>Bacteria</taxon>
        <taxon>Bacillati</taxon>
        <taxon>Actinomycetota</taxon>
        <taxon>Actinomycetes</taxon>
        <taxon>Streptosporangiales</taxon>
        <taxon>Nocardiopsidaceae</taxon>
        <taxon>Nocardiopsis</taxon>
    </lineage>
</organism>
<sequence length="56" mass="5501">MAETVPEPPRPLLLVHGEADGYCDPATGLCAVPGTTDPEPIADADAADADGGAPGD</sequence>
<evidence type="ECO:0000256" key="1">
    <source>
        <dbReference type="SAM" id="MobiDB-lite"/>
    </source>
</evidence>